<comment type="catalytic activity">
    <reaction evidence="8">
        <text>(6S)-5,6,7,8-tetrahydrofolate + NADP(+) = 7,8-dihydrofolate + NADPH + H(+)</text>
        <dbReference type="Rhea" id="RHEA:15009"/>
        <dbReference type="ChEBI" id="CHEBI:15378"/>
        <dbReference type="ChEBI" id="CHEBI:57451"/>
        <dbReference type="ChEBI" id="CHEBI:57453"/>
        <dbReference type="ChEBI" id="CHEBI:57783"/>
        <dbReference type="ChEBI" id="CHEBI:58349"/>
        <dbReference type="EC" id="1.5.1.3"/>
    </reaction>
</comment>
<evidence type="ECO:0000256" key="2">
    <source>
        <dbReference type="ARBA" id="ARBA00009539"/>
    </source>
</evidence>
<dbReference type="EMBL" id="JASHIF010000015">
    <property type="protein sequence ID" value="MDI9860952.1"/>
    <property type="molecule type" value="Genomic_DNA"/>
</dbReference>
<feature type="domain" description="DHFR" evidence="9">
    <location>
        <begin position="2"/>
        <end position="162"/>
    </location>
</feature>
<keyword evidence="4 8" id="KW-0554">One-carbon metabolism</keyword>
<dbReference type="Pfam" id="PF00186">
    <property type="entry name" value="DHFR_1"/>
    <property type="match status" value="1"/>
</dbReference>
<keyword evidence="6 8" id="KW-0560">Oxidoreductase</keyword>
<evidence type="ECO:0000259" key="9">
    <source>
        <dbReference type="PROSITE" id="PS51330"/>
    </source>
</evidence>
<accession>A0ABT6YBX5</accession>
<dbReference type="EC" id="1.5.1.3" evidence="3 8"/>
<sequence>MKLSIIVATAEQGVIGKDNQLIWHLPEDLKMFRRLTTGHVIIMGRKTFESIGNPLPNRTSIIISHNNDYQVEGCIVVSSLEEAIEKAKEIETEEAFIIGGAQIYALALDMADTVYLTQVHHNFEGDAFFPVLDTNIWTETERKSFQPDEKHAYAFDFVTLEKRTDKA</sequence>
<organism evidence="10 11">
    <name type="scientific">Flectobacillus roseus</name>
    <dbReference type="NCBI Taxonomy" id="502259"/>
    <lineage>
        <taxon>Bacteria</taxon>
        <taxon>Pseudomonadati</taxon>
        <taxon>Bacteroidota</taxon>
        <taxon>Cytophagia</taxon>
        <taxon>Cytophagales</taxon>
        <taxon>Flectobacillaceae</taxon>
        <taxon>Flectobacillus</taxon>
    </lineage>
</organism>
<dbReference type="InterPro" id="IPR012259">
    <property type="entry name" value="DHFR"/>
</dbReference>
<dbReference type="PIRSF" id="PIRSF000194">
    <property type="entry name" value="DHFR"/>
    <property type="match status" value="1"/>
</dbReference>
<dbReference type="GO" id="GO:0004146">
    <property type="term" value="F:dihydrofolate reductase activity"/>
    <property type="evidence" value="ECO:0007669"/>
    <property type="project" value="UniProtKB-EC"/>
</dbReference>
<evidence type="ECO:0000256" key="4">
    <source>
        <dbReference type="ARBA" id="ARBA00022563"/>
    </source>
</evidence>
<dbReference type="Gene3D" id="3.40.430.10">
    <property type="entry name" value="Dihydrofolate Reductase, subunit A"/>
    <property type="match status" value="1"/>
</dbReference>
<dbReference type="RefSeq" id="WP_283345521.1">
    <property type="nucleotide sequence ID" value="NZ_JASHIF010000015.1"/>
</dbReference>
<dbReference type="InterPro" id="IPR024072">
    <property type="entry name" value="DHFR-like_dom_sf"/>
</dbReference>
<evidence type="ECO:0000256" key="8">
    <source>
        <dbReference type="PIRNR" id="PIRNR000194"/>
    </source>
</evidence>
<keyword evidence="5 8" id="KW-0521">NADP</keyword>
<dbReference type="CDD" id="cd00209">
    <property type="entry name" value="DHFR"/>
    <property type="match status" value="1"/>
</dbReference>
<reference evidence="10 11" key="1">
    <citation type="submission" date="2023-05" db="EMBL/GenBank/DDBJ databases">
        <title>Novel species of genus Flectobacillus isolated from stream in China.</title>
        <authorList>
            <person name="Lu H."/>
        </authorList>
    </citation>
    <scope>NUCLEOTIDE SEQUENCE [LARGE SCALE GENOMIC DNA]</scope>
    <source>
        <strain evidence="10 11">KCTC 42575</strain>
    </source>
</reference>
<proteinExistence type="inferred from homology"/>
<dbReference type="PANTHER" id="PTHR48069">
    <property type="entry name" value="DIHYDROFOLATE REDUCTASE"/>
    <property type="match status" value="1"/>
</dbReference>
<dbReference type="InterPro" id="IPR001796">
    <property type="entry name" value="DHFR_dom"/>
</dbReference>
<name>A0ABT6YBX5_9BACT</name>
<evidence type="ECO:0000256" key="5">
    <source>
        <dbReference type="ARBA" id="ARBA00022857"/>
    </source>
</evidence>
<evidence type="ECO:0000256" key="7">
    <source>
        <dbReference type="ARBA" id="ARBA00025067"/>
    </source>
</evidence>
<gene>
    <name evidence="10" type="ORF">QM524_17180</name>
</gene>
<evidence type="ECO:0000313" key="10">
    <source>
        <dbReference type="EMBL" id="MDI9860952.1"/>
    </source>
</evidence>
<dbReference type="PANTHER" id="PTHR48069:SF3">
    <property type="entry name" value="DIHYDROFOLATE REDUCTASE"/>
    <property type="match status" value="1"/>
</dbReference>
<dbReference type="Proteomes" id="UP001236507">
    <property type="component" value="Unassembled WGS sequence"/>
</dbReference>
<comment type="pathway">
    <text evidence="1 8">Cofactor biosynthesis; tetrahydrofolate biosynthesis; 5,6,7,8-tetrahydrofolate from 7,8-dihydrofolate: step 1/1.</text>
</comment>
<dbReference type="SUPFAM" id="SSF53597">
    <property type="entry name" value="Dihydrofolate reductase-like"/>
    <property type="match status" value="1"/>
</dbReference>
<evidence type="ECO:0000256" key="3">
    <source>
        <dbReference type="ARBA" id="ARBA00012856"/>
    </source>
</evidence>
<evidence type="ECO:0000313" key="11">
    <source>
        <dbReference type="Proteomes" id="UP001236507"/>
    </source>
</evidence>
<dbReference type="PROSITE" id="PS51330">
    <property type="entry name" value="DHFR_2"/>
    <property type="match status" value="1"/>
</dbReference>
<evidence type="ECO:0000256" key="1">
    <source>
        <dbReference type="ARBA" id="ARBA00004903"/>
    </source>
</evidence>
<dbReference type="PRINTS" id="PR00070">
    <property type="entry name" value="DHFR"/>
</dbReference>
<keyword evidence="11" id="KW-1185">Reference proteome</keyword>
<evidence type="ECO:0000256" key="6">
    <source>
        <dbReference type="ARBA" id="ARBA00023002"/>
    </source>
</evidence>
<comment type="function">
    <text evidence="7 8">Key enzyme in folate metabolism. Catalyzes an essential reaction for de novo glycine and purine synthesis, and for DNA precursor synthesis.</text>
</comment>
<comment type="caution">
    <text evidence="10">The sequence shown here is derived from an EMBL/GenBank/DDBJ whole genome shotgun (WGS) entry which is preliminary data.</text>
</comment>
<comment type="similarity">
    <text evidence="2 8">Belongs to the dihydrofolate reductase family.</text>
</comment>
<protein>
    <recommendedName>
        <fullName evidence="3 8">Dihydrofolate reductase</fullName>
        <ecNumber evidence="3 8">1.5.1.3</ecNumber>
    </recommendedName>
</protein>